<evidence type="ECO:0000313" key="3">
    <source>
        <dbReference type="Proteomes" id="UP001082899"/>
    </source>
</evidence>
<sequence>MSVRRAQAEIDSAEFTDWIAFYDLEPWGSGIEDLRAGTGIALLANINRDSKKQPKPFAPLDFFGWAPDGPAAESNEPILLDDPAAQTALLVATIFGGK</sequence>
<feature type="domain" description="Minor tail T" evidence="1">
    <location>
        <begin position="11"/>
        <end position="72"/>
    </location>
</feature>
<dbReference type="Proteomes" id="UP001082899">
    <property type="component" value="Unassembled WGS sequence"/>
</dbReference>
<keyword evidence="3" id="KW-1185">Reference proteome</keyword>
<dbReference type="RefSeq" id="WP_267844786.1">
    <property type="nucleotide sequence ID" value="NZ_JAPMXC010000001.1"/>
</dbReference>
<gene>
    <name evidence="2" type="ORF">OVY01_00060</name>
</gene>
<proteinExistence type="predicted"/>
<dbReference type="EMBL" id="JAPMXC010000001">
    <property type="protein sequence ID" value="MCY0385658.1"/>
    <property type="molecule type" value="Genomic_DNA"/>
</dbReference>
<evidence type="ECO:0000259" key="1">
    <source>
        <dbReference type="Pfam" id="PF06223"/>
    </source>
</evidence>
<comment type="caution">
    <text evidence="2">The sequence shown here is derived from an EMBL/GenBank/DDBJ whole genome shotgun (WGS) entry which is preliminary data.</text>
</comment>
<dbReference type="Pfam" id="PF06223">
    <property type="entry name" value="Phage_tail_T"/>
    <property type="match status" value="1"/>
</dbReference>
<protein>
    <recommendedName>
        <fullName evidence="1">Minor tail T domain-containing protein</fullName>
    </recommendedName>
</protein>
<name>A0ABT3ZGK7_9BURK</name>
<organism evidence="2 3">
    <name type="scientific">Robbsia betulipollinis</name>
    <dbReference type="NCBI Taxonomy" id="2981849"/>
    <lineage>
        <taxon>Bacteria</taxon>
        <taxon>Pseudomonadati</taxon>
        <taxon>Pseudomonadota</taxon>
        <taxon>Betaproteobacteria</taxon>
        <taxon>Burkholderiales</taxon>
        <taxon>Burkholderiaceae</taxon>
        <taxon>Robbsia</taxon>
    </lineage>
</organism>
<evidence type="ECO:0000313" key="2">
    <source>
        <dbReference type="EMBL" id="MCY0385658.1"/>
    </source>
</evidence>
<reference evidence="2" key="1">
    <citation type="submission" date="2022-11" db="EMBL/GenBank/DDBJ databases">
        <title>Robbsia betulipollinis sp. nov., isolated from pollen of birch (Betula pendula).</title>
        <authorList>
            <person name="Shi H."/>
            <person name="Ambika Manirajan B."/>
            <person name="Ratering S."/>
            <person name="Geissler-Plaum R."/>
            <person name="Schnell S."/>
        </authorList>
    </citation>
    <scope>NUCLEOTIDE SEQUENCE</scope>
    <source>
        <strain evidence="2">Bb-Pol-6</strain>
    </source>
</reference>
<dbReference type="InterPro" id="IPR009350">
    <property type="entry name" value="Phage_tail_T"/>
</dbReference>
<accession>A0ABT3ZGK7</accession>